<organism evidence="1 2">
    <name type="scientific">Rousettus aegyptiacus</name>
    <name type="common">Egyptian fruit bat</name>
    <name type="synonym">Pteropus aegyptiacus</name>
    <dbReference type="NCBI Taxonomy" id="9407"/>
    <lineage>
        <taxon>Eukaryota</taxon>
        <taxon>Metazoa</taxon>
        <taxon>Chordata</taxon>
        <taxon>Craniata</taxon>
        <taxon>Vertebrata</taxon>
        <taxon>Euteleostomi</taxon>
        <taxon>Mammalia</taxon>
        <taxon>Eutheria</taxon>
        <taxon>Laurasiatheria</taxon>
        <taxon>Chiroptera</taxon>
        <taxon>Yinpterochiroptera</taxon>
        <taxon>Pteropodoidea</taxon>
        <taxon>Pteropodidae</taxon>
        <taxon>Rousettinae</taxon>
        <taxon>Rousettus</taxon>
    </lineage>
</organism>
<dbReference type="EMBL" id="JACASE010000005">
    <property type="protein sequence ID" value="KAF6465865.1"/>
    <property type="molecule type" value="Genomic_DNA"/>
</dbReference>
<accession>A0A7J8H1P4</accession>
<dbReference type="Proteomes" id="UP000593571">
    <property type="component" value="Unassembled WGS sequence"/>
</dbReference>
<proteinExistence type="predicted"/>
<reference evidence="1 2" key="1">
    <citation type="journal article" date="2020" name="Nature">
        <title>Six reference-quality genomes reveal evolution of bat adaptations.</title>
        <authorList>
            <person name="Jebb D."/>
            <person name="Huang Z."/>
            <person name="Pippel M."/>
            <person name="Hughes G.M."/>
            <person name="Lavrichenko K."/>
            <person name="Devanna P."/>
            <person name="Winkler S."/>
            <person name="Jermiin L.S."/>
            <person name="Skirmuntt E.C."/>
            <person name="Katzourakis A."/>
            <person name="Burkitt-Gray L."/>
            <person name="Ray D.A."/>
            <person name="Sullivan K.A.M."/>
            <person name="Roscito J.G."/>
            <person name="Kirilenko B.M."/>
            <person name="Davalos L.M."/>
            <person name="Corthals A.P."/>
            <person name="Power M.L."/>
            <person name="Jones G."/>
            <person name="Ransome R.D."/>
            <person name="Dechmann D.K.N."/>
            <person name="Locatelli A.G."/>
            <person name="Puechmaille S.J."/>
            <person name="Fedrigo O."/>
            <person name="Jarvis E.D."/>
            <person name="Hiller M."/>
            <person name="Vernes S.C."/>
            <person name="Myers E.W."/>
            <person name="Teeling E.C."/>
        </authorList>
    </citation>
    <scope>NUCLEOTIDE SEQUENCE [LARGE SCALE GENOMIC DNA]</scope>
    <source>
        <strain evidence="1">MRouAeg1</strain>
        <tissue evidence="1">Muscle</tissue>
    </source>
</reference>
<dbReference type="AlphaFoldDB" id="A0A7J8H1P4"/>
<evidence type="ECO:0000313" key="1">
    <source>
        <dbReference type="EMBL" id="KAF6465865.1"/>
    </source>
</evidence>
<gene>
    <name evidence="1" type="ORF">HJG63_011249</name>
</gene>
<sequence length="156" mass="17676">MRSLWIGKREHRKEMKEKLNYQHSLASSVRGFITPRVVFEWIRAAMMWGGHGKRKGRVRVEVRTQRPAALGKMWPHSRTHYCLHLYTPPPVTPLALLPGTVSWVWSIPGVQVSNAVGETVSSRILLDMEGLERQLDTGLSHMEAHSAPQTWVTCGG</sequence>
<protein>
    <submittedName>
        <fullName evidence="1">Uncharacterized protein</fullName>
    </submittedName>
</protein>
<name>A0A7J8H1P4_ROUAE</name>
<comment type="caution">
    <text evidence="1">The sequence shown here is derived from an EMBL/GenBank/DDBJ whole genome shotgun (WGS) entry which is preliminary data.</text>
</comment>
<evidence type="ECO:0000313" key="2">
    <source>
        <dbReference type="Proteomes" id="UP000593571"/>
    </source>
</evidence>
<keyword evidence="2" id="KW-1185">Reference proteome</keyword>